<dbReference type="InterPro" id="IPR002716">
    <property type="entry name" value="PIN_dom"/>
</dbReference>
<keyword evidence="3" id="KW-1185">Reference proteome</keyword>
<evidence type="ECO:0000313" key="2">
    <source>
        <dbReference type="EMBL" id="MBE9223784.1"/>
    </source>
</evidence>
<evidence type="ECO:0000313" key="3">
    <source>
        <dbReference type="Proteomes" id="UP000654604"/>
    </source>
</evidence>
<reference evidence="2 3" key="1">
    <citation type="submission" date="2020-10" db="EMBL/GenBank/DDBJ databases">
        <authorList>
            <person name="Castelo-Branco R."/>
            <person name="Eusebio N."/>
            <person name="Adriana R."/>
            <person name="Vieira A."/>
            <person name="Brugerolle De Fraissinette N."/>
            <person name="Rezende De Castro R."/>
            <person name="Schneider M.P."/>
            <person name="Vasconcelos V."/>
            <person name="Leao P.N."/>
        </authorList>
    </citation>
    <scope>NUCLEOTIDE SEQUENCE [LARGE SCALE GENOMIC DNA]</scope>
    <source>
        <strain evidence="2 3">LEGE 03274</strain>
    </source>
</reference>
<organism evidence="2 3">
    <name type="scientific">Cyanobacterium stanieri LEGE 03274</name>
    <dbReference type="NCBI Taxonomy" id="1828756"/>
    <lineage>
        <taxon>Bacteria</taxon>
        <taxon>Bacillati</taxon>
        <taxon>Cyanobacteriota</taxon>
        <taxon>Cyanophyceae</taxon>
        <taxon>Oscillatoriophycideae</taxon>
        <taxon>Chroococcales</taxon>
        <taxon>Geminocystaceae</taxon>
        <taxon>Cyanobacterium</taxon>
    </lineage>
</organism>
<name>A0ABR9V7A8_9CHRO</name>
<proteinExistence type="predicted"/>
<dbReference type="InterPro" id="IPR029060">
    <property type="entry name" value="PIN-like_dom_sf"/>
</dbReference>
<dbReference type="Proteomes" id="UP000654604">
    <property type="component" value="Unassembled WGS sequence"/>
</dbReference>
<evidence type="ECO:0000259" key="1">
    <source>
        <dbReference type="Pfam" id="PF01850"/>
    </source>
</evidence>
<dbReference type="EMBL" id="JADEWC010000048">
    <property type="protein sequence ID" value="MBE9223784.1"/>
    <property type="molecule type" value="Genomic_DNA"/>
</dbReference>
<dbReference type="RefSeq" id="WP_193802002.1">
    <property type="nucleotide sequence ID" value="NZ_JADEWC010000048.1"/>
</dbReference>
<protein>
    <submittedName>
        <fullName evidence="2">PIN domain-containing protein</fullName>
    </submittedName>
</protein>
<accession>A0ABR9V7A8</accession>
<dbReference type="PANTHER" id="PTHR39664:SF2">
    <property type="entry name" value="NUCLEIC ACID-BINDING PROTEIN, CONTAINING PIN DOMAIN-RELATED"/>
    <property type="match status" value="1"/>
</dbReference>
<gene>
    <name evidence="2" type="ORF">IQ215_13865</name>
</gene>
<sequence>MTIVDANIILRYVLDDHEELSTKAADILENNRVTLPIAVACEVVFVLQKVYEVERDKIQEVLKGLVEEELVFLEKPELLLKALDCYRETKFDFVDCLLWAYSQVDSEFVFTFDKKLDKYIKKNI</sequence>
<dbReference type="PANTHER" id="PTHR39664">
    <property type="match status" value="1"/>
</dbReference>
<comment type="caution">
    <text evidence="2">The sequence shown here is derived from an EMBL/GenBank/DDBJ whole genome shotgun (WGS) entry which is preliminary data.</text>
</comment>
<feature type="domain" description="PIN" evidence="1">
    <location>
        <begin position="3"/>
        <end position="119"/>
    </location>
</feature>
<dbReference type="Pfam" id="PF01850">
    <property type="entry name" value="PIN"/>
    <property type="match status" value="1"/>
</dbReference>
<dbReference type="SUPFAM" id="SSF88723">
    <property type="entry name" value="PIN domain-like"/>
    <property type="match status" value="1"/>
</dbReference>
<dbReference type="Gene3D" id="3.40.50.1010">
    <property type="entry name" value="5'-nuclease"/>
    <property type="match status" value="1"/>
</dbReference>